<sequence>MMKSCIFPAFTLATILLTGGPAAIAQSGPEETPAAESAADTDPMQDPMQIVRGAKAWNETCSRCHNLRSPSELTDEEWDVSVTHMRVRGNLPASDVRDILAFLQASNNQ</sequence>
<dbReference type="Gene3D" id="1.10.760.10">
    <property type="entry name" value="Cytochrome c-like domain"/>
    <property type="match status" value="1"/>
</dbReference>
<dbReference type="GO" id="GO:0009055">
    <property type="term" value="F:electron transfer activity"/>
    <property type="evidence" value="ECO:0007669"/>
    <property type="project" value="InterPro"/>
</dbReference>
<feature type="signal peptide" evidence="2">
    <location>
        <begin position="1"/>
        <end position="25"/>
    </location>
</feature>
<name>A0A059FIG9_9PROT</name>
<keyword evidence="2" id="KW-0732">Signal</keyword>
<dbReference type="EMBL" id="ARYJ01000002">
    <property type="protein sequence ID" value="KCZ90283.1"/>
    <property type="molecule type" value="Genomic_DNA"/>
</dbReference>
<evidence type="ECO:0000256" key="1">
    <source>
        <dbReference type="SAM" id="MobiDB-lite"/>
    </source>
</evidence>
<feature type="chain" id="PRO_5001578123" evidence="2">
    <location>
        <begin position="26"/>
        <end position="109"/>
    </location>
</feature>
<dbReference type="PATRIC" id="fig|1280952.3.peg.720"/>
<dbReference type="STRING" id="1280952.HJA_03611"/>
<accession>A0A059FIG9</accession>
<dbReference type="eggNOG" id="COG2010">
    <property type="taxonomic scope" value="Bacteria"/>
</dbReference>
<dbReference type="OrthoDB" id="8479579at2"/>
<protein>
    <submittedName>
        <fullName evidence="3">Cytochrome c, class I</fullName>
    </submittedName>
</protein>
<dbReference type="AlphaFoldDB" id="A0A059FIG9"/>
<gene>
    <name evidence="3" type="ORF">HJA_03611</name>
</gene>
<dbReference type="GO" id="GO:0020037">
    <property type="term" value="F:heme binding"/>
    <property type="evidence" value="ECO:0007669"/>
    <property type="project" value="InterPro"/>
</dbReference>
<proteinExistence type="predicted"/>
<evidence type="ECO:0000313" key="4">
    <source>
        <dbReference type="Proteomes" id="UP000024816"/>
    </source>
</evidence>
<feature type="region of interest" description="Disordered" evidence="1">
    <location>
        <begin position="23"/>
        <end position="45"/>
    </location>
</feature>
<evidence type="ECO:0000313" key="3">
    <source>
        <dbReference type="EMBL" id="KCZ90283.1"/>
    </source>
</evidence>
<comment type="caution">
    <text evidence="3">The sequence shown here is derived from an EMBL/GenBank/DDBJ whole genome shotgun (WGS) entry which is preliminary data.</text>
</comment>
<dbReference type="Proteomes" id="UP000024816">
    <property type="component" value="Unassembled WGS sequence"/>
</dbReference>
<evidence type="ECO:0000256" key="2">
    <source>
        <dbReference type="SAM" id="SignalP"/>
    </source>
</evidence>
<organism evidence="3 4">
    <name type="scientific">Hyphomonas jannaschiana VP2</name>
    <dbReference type="NCBI Taxonomy" id="1280952"/>
    <lineage>
        <taxon>Bacteria</taxon>
        <taxon>Pseudomonadati</taxon>
        <taxon>Pseudomonadota</taxon>
        <taxon>Alphaproteobacteria</taxon>
        <taxon>Hyphomonadales</taxon>
        <taxon>Hyphomonadaceae</taxon>
        <taxon>Hyphomonas</taxon>
    </lineage>
</organism>
<keyword evidence="4" id="KW-1185">Reference proteome</keyword>
<reference evidence="3 4" key="1">
    <citation type="journal article" date="2014" name="Antonie Van Leeuwenhoek">
        <title>Hyphomonas beringensis sp. nov. and Hyphomonas chukchiensis sp. nov., isolated from surface seawater of the Bering Sea and Chukchi Sea.</title>
        <authorList>
            <person name="Li C."/>
            <person name="Lai Q."/>
            <person name="Li G."/>
            <person name="Dong C."/>
            <person name="Wang J."/>
            <person name="Liao Y."/>
            <person name="Shao Z."/>
        </authorList>
    </citation>
    <scope>NUCLEOTIDE SEQUENCE [LARGE SCALE GENOMIC DNA]</scope>
    <source>
        <strain evidence="3 4">VP2</strain>
    </source>
</reference>
<dbReference type="SUPFAM" id="SSF46626">
    <property type="entry name" value="Cytochrome c"/>
    <property type="match status" value="1"/>
</dbReference>
<dbReference type="InterPro" id="IPR036909">
    <property type="entry name" value="Cyt_c-like_dom_sf"/>
</dbReference>